<evidence type="ECO:0000256" key="1">
    <source>
        <dbReference type="ARBA" id="ARBA00005446"/>
    </source>
</evidence>
<dbReference type="PANTHER" id="PTHR13710">
    <property type="entry name" value="DNA HELICASE RECQ FAMILY MEMBER"/>
    <property type="match status" value="1"/>
</dbReference>
<dbReference type="PROSITE" id="PS51192">
    <property type="entry name" value="HELICASE_ATP_BIND_1"/>
    <property type="match status" value="1"/>
</dbReference>
<dbReference type="SMART" id="SM00490">
    <property type="entry name" value="HELICc"/>
    <property type="match status" value="1"/>
</dbReference>
<dbReference type="InterPro" id="IPR011545">
    <property type="entry name" value="DEAD/DEAH_box_helicase_dom"/>
</dbReference>
<evidence type="ECO:0000256" key="12">
    <source>
        <dbReference type="ARBA" id="ARBA00044550"/>
    </source>
</evidence>
<proteinExistence type="inferred from homology"/>
<name>A0ABW6I3N3_9FLAO</name>
<evidence type="ECO:0000256" key="6">
    <source>
        <dbReference type="ARBA" id="ARBA00022840"/>
    </source>
</evidence>
<organism evidence="15 16">
    <name type="scientific">Flavobacterium zhoui</name>
    <dbReference type="NCBI Taxonomy" id="3230414"/>
    <lineage>
        <taxon>Bacteria</taxon>
        <taxon>Pseudomonadati</taxon>
        <taxon>Bacteroidota</taxon>
        <taxon>Flavobacteriia</taxon>
        <taxon>Flavobacteriales</taxon>
        <taxon>Flavobacteriaceae</taxon>
        <taxon>Flavobacterium</taxon>
    </lineage>
</organism>
<dbReference type="InterPro" id="IPR004589">
    <property type="entry name" value="DNA_helicase_ATP-dep_RecQ"/>
</dbReference>
<dbReference type="InterPro" id="IPR032284">
    <property type="entry name" value="RecQ_Zn-bd"/>
</dbReference>
<evidence type="ECO:0000256" key="7">
    <source>
        <dbReference type="ARBA" id="ARBA00023125"/>
    </source>
</evidence>
<keyword evidence="16" id="KW-1185">Reference proteome</keyword>
<comment type="catalytic activity">
    <reaction evidence="9">
        <text>Couples ATP hydrolysis with the unwinding of duplex DNA by translocating in the 3'-5' direction.</text>
        <dbReference type="EC" id="5.6.2.4"/>
    </reaction>
</comment>
<keyword evidence="3" id="KW-0547">Nucleotide-binding</keyword>
<evidence type="ECO:0000259" key="13">
    <source>
        <dbReference type="PROSITE" id="PS51192"/>
    </source>
</evidence>
<dbReference type="Pfam" id="PF16124">
    <property type="entry name" value="RecQ_Zn_bind"/>
    <property type="match status" value="1"/>
</dbReference>
<evidence type="ECO:0000256" key="10">
    <source>
        <dbReference type="ARBA" id="ARBA00034808"/>
    </source>
</evidence>
<dbReference type="NCBIfam" id="TIGR00614">
    <property type="entry name" value="recQ_fam"/>
    <property type="match status" value="1"/>
</dbReference>
<dbReference type="SUPFAM" id="SSF52540">
    <property type="entry name" value="P-loop containing nucleoside triphosphate hydrolases"/>
    <property type="match status" value="1"/>
</dbReference>
<comment type="caution">
    <text evidence="15">The sequence shown here is derived from an EMBL/GenBank/DDBJ whole genome shotgun (WGS) entry which is preliminary data.</text>
</comment>
<dbReference type="Pfam" id="PF00270">
    <property type="entry name" value="DEAD"/>
    <property type="match status" value="1"/>
</dbReference>
<dbReference type="InterPro" id="IPR014001">
    <property type="entry name" value="Helicase_ATP-bd"/>
</dbReference>
<dbReference type="Gene3D" id="1.10.10.10">
    <property type="entry name" value="Winged helix-like DNA-binding domain superfamily/Winged helix DNA-binding domain"/>
    <property type="match status" value="1"/>
</dbReference>
<keyword evidence="6" id="KW-0067">ATP-binding</keyword>
<evidence type="ECO:0000259" key="14">
    <source>
        <dbReference type="PROSITE" id="PS51194"/>
    </source>
</evidence>
<evidence type="ECO:0000256" key="4">
    <source>
        <dbReference type="ARBA" id="ARBA00022801"/>
    </source>
</evidence>
<dbReference type="CDD" id="cd17920">
    <property type="entry name" value="DEXHc_RecQ"/>
    <property type="match status" value="1"/>
</dbReference>
<evidence type="ECO:0000313" key="16">
    <source>
        <dbReference type="Proteomes" id="UP001600107"/>
    </source>
</evidence>
<dbReference type="PANTHER" id="PTHR13710:SF105">
    <property type="entry name" value="ATP-DEPENDENT DNA HELICASE Q1"/>
    <property type="match status" value="1"/>
</dbReference>
<keyword evidence="7" id="KW-0238">DNA-binding</keyword>
<dbReference type="Pfam" id="PF00271">
    <property type="entry name" value="Helicase_C"/>
    <property type="match status" value="1"/>
</dbReference>
<dbReference type="EMBL" id="JBHZPY010000004">
    <property type="protein sequence ID" value="MFE3870893.1"/>
    <property type="molecule type" value="Genomic_DNA"/>
</dbReference>
<dbReference type="Gene3D" id="3.40.50.300">
    <property type="entry name" value="P-loop containing nucleotide triphosphate hydrolases"/>
    <property type="match status" value="2"/>
</dbReference>
<keyword evidence="2" id="KW-0479">Metal-binding</keyword>
<evidence type="ECO:0000256" key="2">
    <source>
        <dbReference type="ARBA" id="ARBA00022723"/>
    </source>
</evidence>
<evidence type="ECO:0000256" key="5">
    <source>
        <dbReference type="ARBA" id="ARBA00022806"/>
    </source>
</evidence>
<evidence type="ECO:0000256" key="8">
    <source>
        <dbReference type="ARBA" id="ARBA00023235"/>
    </source>
</evidence>
<feature type="domain" description="Helicase C-terminal" evidence="14">
    <location>
        <begin position="217"/>
        <end position="379"/>
    </location>
</feature>
<dbReference type="PROSITE" id="PS51194">
    <property type="entry name" value="HELICASE_CTER"/>
    <property type="match status" value="1"/>
</dbReference>
<dbReference type="InterPro" id="IPR001650">
    <property type="entry name" value="Helicase_C-like"/>
</dbReference>
<dbReference type="SMART" id="SM00487">
    <property type="entry name" value="DEXDc"/>
    <property type="match status" value="1"/>
</dbReference>
<comment type="similarity">
    <text evidence="1">Belongs to the helicase family. RecQ subfamily.</text>
</comment>
<protein>
    <recommendedName>
        <fullName evidence="11">ATP-dependent DNA helicase RecQ</fullName>
        <ecNumber evidence="10">5.6.2.4</ecNumber>
    </recommendedName>
    <alternativeName>
        <fullName evidence="12">DNA 3'-5' helicase RecQ</fullName>
    </alternativeName>
</protein>
<dbReference type="RefSeq" id="WP_379851103.1">
    <property type="nucleotide sequence ID" value="NZ_JBHZPY010000004.1"/>
</dbReference>
<evidence type="ECO:0000313" key="15">
    <source>
        <dbReference type="EMBL" id="MFE3870893.1"/>
    </source>
</evidence>
<dbReference type="GO" id="GO:0004386">
    <property type="term" value="F:helicase activity"/>
    <property type="evidence" value="ECO:0007669"/>
    <property type="project" value="UniProtKB-KW"/>
</dbReference>
<dbReference type="Proteomes" id="UP001600107">
    <property type="component" value="Unassembled WGS sequence"/>
</dbReference>
<keyword evidence="4" id="KW-0378">Hydrolase</keyword>
<evidence type="ECO:0000256" key="9">
    <source>
        <dbReference type="ARBA" id="ARBA00034617"/>
    </source>
</evidence>
<feature type="domain" description="Helicase ATP-binding" evidence="13">
    <location>
        <begin position="25"/>
        <end position="193"/>
    </location>
</feature>
<reference evidence="15 16" key="1">
    <citation type="submission" date="2024-06" db="EMBL/GenBank/DDBJ databases">
        <title>Flavobacterium spp. isolated from glacier.</title>
        <authorList>
            <person name="Han D."/>
        </authorList>
    </citation>
    <scope>NUCLEOTIDE SEQUENCE [LARGE SCALE GENOMIC DNA]</scope>
    <source>
        <strain evidence="15 16">ZS1P70</strain>
    </source>
</reference>
<sequence>MQEAVAILRKYWKHDKFRSLQNEIINSVLSGQDTFALMPTGGGKSVCFQIPAMMNEGICLVISPLVALMKDQVANLQKRDIKAIALTGGIRSEEMIDLLDNCQFGNYKFLYLSPERLQSDWILERIKNLPINLITIDEAHCVSQWGHDFRPAYLKISSLKKHFPKTPFLALTASATPKVQVDIINELGLHDPQIFEKSFARANIAYMVFEVEDKLFRIEQILKKNPQPSIIYVRNRKSCLDVCSQLQSLGFKATYYHGGLSSKEKDKNMQLWMNEEVQVIIATNAFGMGIDKANVKTVIHIQLPENLENYYQEAGRAGRNGEKAYAVLLTSPSDILQTESQFINILPDKKFLNQMYVKLCNYFQIAYGEGINEQFTFNLNHFCIKYGFPILKTYNAMQFLDRQGILTLSQEFSEKITMRFLIPSKEVIRYMSLNSNDEEIILAILRTYPGIYEMQTAFNLELIAKKSNHAANEIQAVLKKLKEKDIIEYHSKNNDATLIFNEVREDERTISRVSKYLENQNQLKKDQLKAVVDYINAKKVCKSKLILNYFGEKVNTDCGICSHCITKKQRKPNIILLSKAIITLLETEDLNSREIQNRTKNSPDEVIFVLQHLLDNSAILVKPNNKYTIRS</sequence>
<accession>A0ABW6I3N3</accession>
<keyword evidence="5 15" id="KW-0347">Helicase</keyword>
<keyword evidence="8" id="KW-0413">Isomerase</keyword>
<gene>
    <name evidence="15" type="ORF">ACFX5F_06615</name>
</gene>
<dbReference type="InterPro" id="IPR036388">
    <property type="entry name" value="WH-like_DNA-bd_sf"/>
</dbReference>
<dbReference type="InterPro" id="IPR027417">
    <property type="entry name" value="P-loop_NTPase"/>
</dbReference>
<evidence type="ECO:0000256" key="11">
    <source>
        <dbReference type="ARBA" id="ARBA00044535"/>
    </source>
</evidence>
<dbReference type="EC" id="5.6.2.4" evidence="10"/>
<evidence type="ECO:0000256" key="3">
    <source>
        <dbReference type="ARBA" id="ARBA00022741"/>
    </source>
</evidence>